<evidence type="ECO:0000313" key="10">
    <source>
        <dbReference type="Proteomes" id="UP000053617"/>
    </source>
</evidence>
<dbReference type="GO" id="GO:0005351">
    <property type="term" value="F:carbohydrate:proton symporter activity"/>
    <property type="evidence" value="ECO:0007669"/>
    <property type="project" value="TreeGrafter"/>
</dbReference>
<dbReference type="OrthoDB" id="8120565at2759"/>
<dbReference type="AlphaFoldDB" id="A0A0D2IJR9"/>
<evidence type="ECO:0000256" key="5">
    <source>
        <dbReference type="ARBA" id="ARBA00022989"/>
    </source>
</evidence>
<dbReference type="InterPro" id="IPR050360">
    <property type="entry name" value="MFS_Sugar_Transporters"/>
</dbReference>
<keyword evidence="3" id="KW-0813">Transport</keyword>
<evidence type="ECO:0000256" key="1">
    <source>
        <dbReference type="ARBA" id="ARBA00004141"/>
    </source>
</evidence>
<dbReference type="InterPro" id="IPR005828">
    <property type="entry name" value="MFS_sugar_transport-like"/>
</dbReference>
<keyword evidence="10" id="KW-1185">Reference proteome</keyword>
<dbReference type="GeneID" id="25291994"/>
<feature type="transmembrane region" description="Helical" evidence="8">
    <location>
        <begin position="260"/>
        <end position="277"/>
    </location>
</feature>
<dbReference type="EMBL" id="KN847477">
    <property type="protein sequence ID" value="KIX05949.1"/>
    <property type="molecule type" value="Genomic_DNA"/>
</dbReference>
<feature type="compositionally biased region" description="Basic and acidic residues" evidence="7">
    <location>
        <begin position="10"/>
        <end position="29"/>
    </location>
</feature>
<comment type="subcellular location">
    <subcellularLocation>
        <location evidence="1">Membrane</location>
        <topology evidence="1">Multi-pass membrane protein</topology>
    </subcellularLocation>
</comment>
<evidence type="ECO:0008006" key="11">
    <source>
        <dbReference type="Google" id="ProtNLM"/>
    </source>
</evidence>
<accession>A0A0D2IJR9</accession>
<feature type="transmembrane region" description="Helical" evidence="8">
    <location>
        <begin position="284"/>
        <end position="305"/>
    </location>
</feature>
<gene>
    <name evidence="9" type="ORF">Z518_03923</name>
</gene>
<protein>
    <recommendedName>
        <fullName evidence="11">Major facilitator superfamily (MFS) profile domain-containing protein</fullName>
    </recommendedName>
</protein>
<comment type="similarity">
    <text evidence="2">Belongs to the major facilitator superfamily. Sugar transporter (TC 2.A.1.1) family.</text>
</comment>
<dbReference type="VEuPathDB" id="FungiDB:Z518_03923"/>
<evidence type="ECO:0000256" key="2">
    <source>
        <dbReference type="ARBA" id="ARBA00010992"/>
    </source>
</evidence>
<dbReference type="RefSeq" id="XP_013273085.1">
    <property type="nucleotide sequence ID" value="XM_013417631.1"/>
</dbReference>
<evidence type="ECO:0000256" key="8">
    <source>
        <dbReference type="SAM" id="Phobius"/>
    </source>
</evidence>
<keyword evidence="6 8" id="KW-0472">Membrane</keyword>
<dbReference type="InterPro" id="IPR003663">
    <property type="entry name" value="Sugar/inositol_transpt"/>
</dbReference>
<keyword evidence="5 8" id="KW-1133">Transmembrane helix</keyword>
<dbReference type="Pfam" id="PF00083">
    <property type="entry name" value="Sugar_tr"/>
    <property type="match status" value="1"/>
</dbReference>
<dbReference type="GO" id="GO:0016020">
    <property type="term" value="C:membrane"/>
    <property type="evidence" value="ECO:0007669"/>
    <property type="project" value="UniProtKB-SubCell"/>
</dbReference>
<evidence type="ECO:0000256" key="7">
    <source>
        <dbReference type="SAM" id="MobiDB-lite"/>
    </source>
</evidence>
<dbReference type="PRINTS" id="PR00171">
    <property type="entry name" value="SUGRTRNSPORT"/>
</dbReference>
<reference evidence="9 10" key="1">
    <citation type="submission" date="2015-01" db="EMBL/GenBank/DDBJ databases">
        <title>The Genome Sequence of Rhinocladiella mackenzie CBS 650.93.</title>
        <authorList>
            <consortium name="The Broad Institute Genomics Platform"/>
            <person name="Cuomo C."/>
            <person name="de Hoog S."/>
            <person name="Gorbushina A."/>
            <person name="Stielow B."/>
            <person name="Teixiera M."/>
            <person name="Abouelleil A."/>
            <person name="Chapman S.B."/>
            <person name="Priest M."/>
            <person name="Young S.K."/>
            <person name="Wortman J."/>
            <person name="Nusbaum C."/>
            <person name="Birren B."/>
        </authorList>
    </citation>
    <scope>NUCLEOTIDE SEQUENCE [LARGE SCALE GENOMIC DNA]</scope>
    <source>
        <strain evidence="9 10">CBS 650.93</strain>
    </source>
</reference>
<evidence type="ECO:0000256" key="3">
    <source>
        <dbReference type="ARBA" id="ARBA00022448"/>
    </source>
</evidence>
<name>A0A0D2IJR9_9EURO</name>
<feature type="transmembrane region" description="Helical" evidence="8">
    <location>
        <begin position="97"/>
        <end position="115"/>
    </location>
</feature>
<feature type="transmembrane region" description="Helical" evidence="8">
    <location>
        <begin position="54"/>
        <end position="77"/>
    </location>
</feature>
<evidence type="ECO:0000313" key="9">
    <source>
        <dbReference type="EMBL" id="KIX05949.1"/>
    </source>
</evidence>
<dbReference type="PANTHER" id="PTHR48022:SF14">
    <property type="entry name" value="MAJOR FACILITATOR SUPERFAMILY (MFS) PROFILE DOMAIN-CONTAINING PROTEIN-RELATED"/>
    <property type="match status" value="1"/>
</dbReference>
<evidence type="ECO:0000256" key="6">
    <source>
        <dbReference type="ARBA" id="ARBA00023136"/>
    </source>
</evidence>
<organism evidence="9 10">
    <name type="scientific">Rhinocladiella mackenziei CBS 650.93</name>
    <dbReference type="NCBI Taxonomy" id="1442369"/>
    <lineage>
        <taxon>Eukaryota</taxon>
        <taxon>Fungi</taxon>
        <taxon>Dikarya</taxon>
        <taxon>Ascomycota</taxon>
        <taxon>Pezizomycotina</taxon>
        <taxon>Eurotiomycetes</taxon>
        <taxon>Chaetothyriomycetidae</taxon>
        <taxon>Chaetothyriales</taxon>
        <taxon>Herpotrichiellaceae</taxon>
        <taxon>Rhinocladiella</taxon>
    </lineage>
</organism>
<feature type="transmembrane region" description="Helical" evidence="8">
    <location>
        <begin position="221"/>
        <end position="240"/>
    </location>
</feature>
<dbReference type="Proteomes" id="UP000053617">
    <property type="component" value="Unassembled WGS sequence"/>
</dbReference>
<dbReference type="Gene3D" id="1.20.1250.20">
    <property type="entry name" value="MFS general substrate transporter like domains"/>
    <property type="match status" value="1"/>
</dbReference>
<proteinExistence type="inferred from homology"/>
<sequence length="450" mass="51076">MSEVYTEEASQEKGVVHKETVPEVPEHHKSTVHEISHTDAAVWQLRRTYTKPGLTGLFSSKYVFICSLFATTGGLLFGYDQGVVSITLVMPQFLQEFPEELSIVVGIVIAFYTTYGTRSSQPWVWCWVSSFFLTLPDGWLSEEGLTSPCLSWPKSAASPSRLNLFYKNGMKFVQMPCTRENFAERKHPQLAQSTGKWDKIKLETLGYLDCWKKPALKRTHVGVVMMFFQQFVGINALIYYSPTLFETMGLDYQMQLDMSGVLNICQVVAVVWSLWALDQYDRRLLLLVGCVGMFISHLIIAVLVAKFNGKWTDHQGPAWTSTASLFVFMLAFGCSWGPIPWAMPAEIFPSSLRAKGCAFSTMSNWGNNFIIGLITPPMIQNIGFGTYIFFASFCALSLVWVYFFVPETNGRTLEQMDSVFKDTSSVEELERRRQIEADIMREMEQNRAVE</sequence>
<feature type="transmembrane region" description="Helical" evidence="8">
    <location>
        <begin position="384"/>
        <end position="405"/>
    </location>
</feature>
<dbReference type="SUPFAM" id="SSF103473">
    <property type="entry name" value="MFS general substrate transporter"/>
    <property type="match status" value="1"/>
</dbReference>
<dbReference type="PANTHER" id="PTHR48022">
    <property type="entry name" value="PLASTIDIC GLUCOSE TRANSPORTER 4"/>
    <property type="match status" value="1"/>
</dbReference>
<keyword evidence="4 8" id="KW-0812">Transmembrane</keyword>
<evidence type="ECO:0000256" key="4">
    <source>
        <dbReference type="ARBA" id="ARBA00022692"/>
    </source>
</evidence>
<feature type="region of interest" description="Disordered" evidence="7">
    <location>
        <begin position="1"/>
        <end position="29"/>
    </location>
</feature>
<feature type="transmembrane region" description="Helical" evidence="8">
    <location>
        <begin position="325"/>
        <end position="343"/>
    </location>
</feature>
<dbReference type="HOGENOM" id="CLU_001265_30_12_1"/>
<dbReference type="InterPro" id="IPR036259">
    <property type="entry name" value="MFS_trans_sf"/>
</dbReference>